<dbReference type="AlphaFoldDB" id="A0A9W8E5G9"/>
<feature type="transmembrane region" description="Helical" evidence="1">
    <location>
        <begin position="91"/>
        <end position="108"/>
    </location>
</feature>
<keyword evidence="1" id="KW-1133">Transmembrane helix</keyword>
<dbReference type="PANTHER" id="PTHR10845:SF192">
    <property type="entry name" value="DOUBLE HIT, ISOFORM B"/>
    <property type="match status" value="1"/>
</dbReference>
<dbReference type="SUPFAM" id="SSF48097">
    <property type="entry name" value="Regulator of G-protein signaling, RGS"/>
    <property type="match status" value="1"/>
</dbReference>
<protein>
    <recommendedName>
        <fullName evidence="2">RGS domain-containing protein</fullName>
    </recommendedName>
</protein>
<feature type="transmembrane region" description="Helical" evidence="1">
    <location>
        <begin position="146"/>
        <end position="165"/>
    </location>
</feature>
<feature type="transmembrane region" description="Helical" evidence="1">
    <location>
        <begin position="218"/>
        <end position="238"/>
    </location>
</feature>
<dbReference type="InterPro" id="IPR036305">
    <property type="entry name" value="RGS_sf"/>
</dbReference>
<proteinExistence type="predicted"/>
<sequence>MASTPATDFEHEGLRKAVIIPLIVIMALYVLISTGLFVWRGRASKDLQKRSIILTIITGTAALLVVTLYMARNIPGVPCSVSHIGSYFGFYYVHAAITARSIRLIAMAQTASAKVKRLVYPERPLSFWEKHRKAARIMCDDNKITLYMFIISSPISFYAIIPLIVSDKYGLSQRSLTCDLSWEGWPVVALSLLFIGIILPLLAYKMKGIRDAYQMRNDLIITISANIVFDLLFLASSFVPGDFPYPMEDLVFPTISVLIIQTSSVFLPWFHAERDYRRAGQLLAHSQATFYHVMNDADLVSLFCKFCENNFCTELPFFLTDYQRLKAKSVEYMSSEKPLKQYTATHLEEDQSNADTLSPTTPQSPFGKWFVSRNTPTEKGSDAFPMDDLSHEDSQQDAQRISPLPFTIVQDLGADAEKVIPSELAVDYYCFYERYFADGSAWEVNINGRTLNQLRSLVEQEQFTWSMFDAAKDEVSQLLMEDVFGKFVKANSELIGSP</sequence>
<dbReference type="InterPro" id="IPR044926">
    <property type="entry name" value="RGS_subdomain_2"/>
</dbReference>
<feature type="transmembrane region" description="Helical" evidence="1">
    <location>
        <begin position="185"/>
        <end position="206"/>
    </location>
</feature>
<gene>
    <name evidence="3" type="ORF">IWQ62_005181</name>
</gene>
<evidence type="ECO:0000256" key="1">
    <source>
        <dbReference type="SAM" id="Phobius"/>
    </source>
</evidence>
<name>A0A9W8E5G9_9FUNG</name>
<dbReference type="EMBL" id="JANBPY010002020">
    <property type="protein sequence ID" value="KAJ1957013.1"/>
    <property type="molecule type" value="Genomic_DNA"/>
</dbReference>
<dbReference type="InterPro" id="IPR016137">
    <property type="entry name" value="RGS"/>
</dbReference>
<comment type="caution">
    <text evidence="3">The sequence shown here is derived from an EMBL/GenBank/DDBJ whole genome shotgun (WGS) entry which is preliminary data.</text>
</comment>
<evidence type="ECO:0000313" key="4">
    <source>
        <dbReference type="Proteomes" id="UP001150925"/>
    </source>
</evidence>
<feature type="domain" description="RGS" evidence="2">
    <location>
        <begin position="289"/>
        <end position="491"/>
    </location>
</feature>
<keyword evidence="1" id="KW-0472">Membrane</keyword>
<feature type="transmembrane region" description="Helical" evidence="1">
    <location>
        <begin position="250"/>
        <end position="270"/>
    </location>
</feature>
<dbReference type="Gene3D" id="1.10.167.10">
    <property type="entry name" value="Regulator of G-protein Signalling 4, domain 2"/>
    <property type="match status" value="2"/>
</dbReference>
<accession>A0A9W8E5G9</accession>
<dbReference type="PANTHER" id="PTHR10845">
    <property type="entry name" value="REGULATOR OF G PROTEIN SIGNALING"/>
    <property type="match status" value="1"/>
</dbReference>
<feature type="transmembrane region" description="Helical" evidence="1">
    <location>
        <begin position="51"/>
        <end position="71"/>
    </location>
</feature>
<evidence type="ECO:0000313" key="3">
    <source>
        <dbReference type="EMBL" id="KAJ1957013.1"/>
    </source>
</evidence>
<dbReference type="SMART" id="SM00315">
    <property type="entry name" value="RGS"/>
    <property type="match status" value="1"/>
</dbReference>
<dbReference type="OrthoDB" id="196547at2759"/>
<keyword evidence="1" id="KW-0812">Transmembrane</keyword>
<dbReference type="Proteomes" id="UP001150925">
    <property type="component" value="Unassembled WGS sequence"/>
</dbReference>
<organism evidence="3 4">
    <name type="scientific">Dispira parvispora</name>
    <dbReference type="NCBI Taxonomy" id="1520584"/>
    <lineage>
        <taxon>Eukaryota</taxon>
        <taxon>Fungi</taxon>
        <taxon>Fungi incertae sedis</taxon>
        <taxon>Zoopagomycota</taxon>
        <taxon>Kickxellomycotina</taxon>
        <taxon>Dimargaritomycetes</taxon>
        <taxon>Dimargaritales</taxon>
        <taxon>Dimargaritaceae</taxon>
        <taxon>Dispira</taxon>
    </lineage>
</organism>
<reference evidence="3" key="1">
    <citation type="submission" date="2022-07" db="EMBL/GenBank/DDBJ databases">
        <title>Phylogenomic reconstructions and comparative analyses of Kickxellomycotina fungi.</title>
        <authorList>
            <person name="Reynolds N.K."/>
            <person name="Stajich J.E."/>
            <person name="Barry K."/>
            <person name="Grigoriev I.V."/>
            <person name="Crous P."/>
            <person name="Smith M.E."/>
        </authorList>
    </citation>
    <scope>NUCLEOTIDE SEQUENCE</scope>
    <source>
        <strain evidence="3">RSA 1196</strain>
    </source>
</reference>
<feature type="transmembrane region" description="Helical" evidence="1">
    <location>
        <begin position="18"/>
        <end position="39"/>
    </location>
</feature>
<dbReference type="Pfam" id="PF00615">
    <property type="entry name" value="RGS"/>
    <property type="match status" value="1"/>
</dbReference>
<evidence type="ECO:0000259" key="2">
    <source>
        <dbReference type="PROSITE" id="PS50132"/>
    </source>
</evidence>
<dbReference type="PROSITE" id="PS50132">
    <property type="entry name" value="RGS"/>
    <property type="match status" value="1"/>
</dbReference>
<keyword evidence="4" id="KW-1185">Reference proteome</keyword>